<evidence type="ECO:0000313" key="5">
    <source>
        <dbReference type="Proteomes" id="UP000034022"/>
    </source>
</evidence>
<organism evidence="4 5">
    <name type="scientific">Candidatus Falkowbacteria bacterium GW2011_GWE1_38_31</name>
    <dbReference type="NCBI Taxonomy" id="1618638"/>
    <lineage>
        <taxon>Bacteria</taxon>
        <taxon>Candidatus Falkowiibacteriota</taxon>
    </lineage>
</organism>
<accession>A0A0G0K3E9</accession>
<dbReference type="PROSITE" id="PS50853">
    <property type="entry name" value="FN3"/>
    <property type="match status" value="2"/>
</dbReference>
<dbReference type="CDD" id="cd00063">
    <property type="entry name" value="FN3"/>
    <property type="match status" value="1"/>
</dbReference>
<dbReference type="InterPro" id="IPR013783">
    <property type="entry name" value="Ig-like_fold"/>
</dbReference>
<evidence type="ECO:0000259" key="3">
    <source>
        <dbReference type="PROSITE" id="PS50853"/>
    </source>
</evidence>
<dbReference type="AlphaFoldDB" id="A0A0G0K3E9"/>
<dbReference type="PANTHER" id="PTHR46957">
    <property type="entry name" value="CYTOKINE RECEPTOR"/>
    <property type="match status" value="1"/>
</dbReference>
<feature type="compositionally biased region" description="Basic and acidic residues" evidence="1">
    <location>
        <begin position="128"/>
        <end position="139"/>
    </location>
</feature>
<reference evidence="4 5" key="1">
    <citation type="journal article" date="2015" name="Nature">
        <title>rRNA introns, odd ribosomes, and small enigmatic genomes across a large radiation of phyla.</title>
        <authorList>
            <person name="Brown C.T."/>
            <person name="Hug L.A."/>
            <person name="Thomas B.C."/>
            <person name="Sharon I."/>
            <person name="Castelle C.J."/>
            <person name="Singh A."/>
            <person name="Wilkins M.J."/>
            <person name="Williams K.H."/>
            <person name="Banfield J.F."/>
        </authorList>
    </citation>
    <scope>NUCLEOTIDE SEQUENCE [LARGE SCALE GENOMIC DNA]</scope>
</reference>
<dbReference type="Proteomes" id="UP000034022">
    <property type="component" value="Unassembled WGS sequence"/>
</dbReference>
<dbReference type="EMBL" id="LBUU01000007">
    <property type="protein sequence ID" value="KKQ70005.1"/>
    <property type="molecule type" value="Genomic_DNA"/>
</dbReference>
<dbReference type="GO" id="GO:0016020">
    <property type="term" value="C:membrane"/>
    <property type="evidence" value="ECO:0007669"/>
    <property type="project" value="UniProtKB-SubCell"/>
</dbReference>
<keyword evidence="2" id="KW-0472">Membrane</keyword>
<dbReference type="InterPro" id="IPR050713">
    <property type="entry name" value="RTP_Phos/Ushers"/>
</dbReference>
<dbReference type="Gene3D" id="2.60.40.380">
    <property type="entry name" value="Purple acid phosphatase-like, N-terminal"/>
    <property type="match status" value="1"/>
</dbReference>
<proteinExistence type="predicted"/>
<keyword evidence="2" id="KW-0812">Transmembrane</keyword>
<dbReference type="InterPro" id="IPR003961">
    <property type="entry name" value="FN3_dom"/>
</dbReference>
<dbReference type="PANTHER" id="PTHR46957:SF3">
    <property type="entry name" value="CYTOKINE RECEPTOR"/>
    <property type="match status" value="1"/>
</dbReference>
<evidence type="ECO:0000256" key="1">
    <source>
        <dbReference type="SAM" id="MobiDB-lite"/>
    </source>
</evidence>
<dbReference type="InterPro" id="IPR036116">
    <property type="entry name" value="FN3_sf"/>
</dbReference>
<dbReference type="Pfam" id="PF16656">
    <property type="entry name" value="Pur_ac_phosph_N"/>
    <property type="match status" value="1"/>
</dbReference>
<protein>
    <recommendedName>
        <fullName evidence="3">Fibronectin type-III domain-containing protein</fullName>
    </recommendedName>
</protein>
<feature type="domain" description="Fibronectin type-III" evidence="3">
    <location>
        <begin position="371"/>
        <end position="460"/>
    </location>
</feature>
<dbReference type="SMART" id="SM00060">
    <property type="entry name" value="FN3"/>
    <property type="match status" value="4"/>
</dbReference>
<evidence type="ECO:0000313" key="4">
    <source>
        <dbReference type="EMBL" id="KKQ70005.1"/>
    </source>
</evidence>
<feature type="transmembrane region" description="Helical" evidence="2">
    <location>
        <begin position="7"/>
        <end position="29"/>
    </location>
</feature>
<dbReference type="Gene3D" id="2.60.40.10">
    <property type="entry name" value="Immunoglobulins"/>
    <property type="match status" value="1"/>
</dbReference>
<evidence type="ECO:0000256" key="2">
    <source>
        <dbReference type="SAM" id="Phobius"/>
    </source>
</evidence>
<gene>
    <name evidence="4" type="ORF">US91_C0007G0015</name>
</gene>
<feature type="region of interest" description="Disordered" evidence="1">
    <location>
        <begin position="123"/>
        <end position="144"/>
    </location>
</feature>
<keyword evidence="2" id="KW-1133">Transmembrane helix</keyword>
<feature type="domain" description="Fibronectin type-III" evidence="3">
    <location>
        <begin position="49"/>
        <end position="137"/>
    </location>
</feature>
<sequence length="587" mass="65897">MNSLKSFYINTLIFIGIIIFVFFSGFLIMKNLGPLTVAAEEGDDEIPPIISNIKISDISATSSIVSWETDELADSLINYSLNKNYGIVREPRFDKKQHEIVMDDLLADTTYYFRITSADASGNQGISSDHEFKTPKDKQSSITGGELKANTVEIVDELLDLVNKISSGDESEKIDDKLDDKGRGERMDVDGALGEILEKLRQIALEENLETKDIQTGKELGRLEGGEGNLEYVSLKEVLEMLQSISSEEALEVINEEVKEKAEEIVAPPTIILDYADVEVGTDYAIISWKTDKESNTIVSLAEESDYKPDAENPYIWKEGEPDLMTLDHVVQVTGLRPATTYHFQVSSKSALDLTGKSTDKTFRTKSIKPEIYNLQVVKIEEEAATIRWSTNVPCSSIIEITNLNNQDTKLEGNSSFLTAHNIRVSNLIFDTYYSALIKVESEDGEKAESDPITFITTRDKYPPEITKVNTESTIYPGSDNKIQTIVSWRTDEEASCQLFYHQGLVIMDEPLSLPKEEDYTIKHVQVVTNFLPGSVYKFWVTCEDNAKNSKKSEDFTMLTPSQEESIIDIIIKNFESSFGWVKKVGK</sequence>
<comment type="caution">
    <text evidence="4">The sequence shown here is derived from an EMBL/GenBank/DDBJ whole genome shotgun (WGS) entry which is preliminary data.</text>
</comment>
<name>A0A0G0K3E9_9BACT</name>
<dbReference type="InterPro" id="IPR015914">
    <property type="entry name" value="PAPs_N"/>
</dbReference>
<dbReference type="PATRIC" id="fig|1618638.3.peg.827"/>
<dbReference type="SUPFAM" id="SSF49265">
    <property type="entry name" value="Fibronectin type III"/>
    <property type="match status" value="2"/>
</dbReference>